<keyword evidence="10" id="KW-1185">Reference proteome</keyword>
<keyword evidence="5 8" id="KW-0812">Transmembrane</keyword>
<feature type="transmembrane region" description="Helical" evidence="8">
    <location>
        <begin position="163"/>
        <end position="181"/>
    </location>
</feature>
<evidence type="ECO:0000313" key="10">
    <source>
        <dbReference type="Proteomes" id="UP001208690"/>
    </source>
</evidence>
<comment type="similarity">
    <text evidence="2">Belongs to the BCCT transporter (TC 2.A.15) family.</text>
</comment>
<evidence type="ECO:0000256" key="8">
    <source>
        <dbReference type="SAM" id="Phobius"/>
    </source>
</evidence>
<dbReference type="EMBL" id="JALIEB010000006">
    <property type="protein sequence ID" value="MCV3272003.1"/>
    <property type="molecule type" value="Genomic_DNA"/>
</dbReference>
<accession>A0ABT3BFR4</accession>
<sequence length="617" mass="65692">MSVKPPFTDLEINTQDSGFYEGYSLPIALLSKITMVALVLWAIIWPIGATQTLDAWNWATLQDFNAFYIISVGFFAFFLFVVALLPTGKRKLGGPDTKTEFTTFSWFAMMFGAGLGVGLMVFATAEPVGLWGSNPVIVAQGADPNSAEAVQSAFRYALLHFGFHAWAIYVITGLSLAYYAYTRDMPLTIRSALTPLLGRFANGFLGHVVDVLGVVATILGVAVTIGYGVSQFVDGVYNVTGMEWLMGTAAEGEAAKPSTVGLITALSIIMGMSILSAVSGVGRGIKYLSNLNLVLSLLLLLTFIVFGSFLFSLTTYGTALADYVWNFIPLSFEAYSPLDEASFAAALPAEAQPVAGSLYSGATNAWGSYDSFASGLDGDAAALAPATLAAAYEAGTQGRLFGWQSGWTTFYWAWWIAFSPFVGLFLARISKGRTVREFIFGCVIAPALVCFAWLTILGGTAVNNELQGVADGAIIAASNTNKLFVSLQMIVPEWLLGAVIIMCVVLIMTFLVTSADSGILVMNTIMSGGEQETGVKHRIIWGLILTFVIGSLIVAGAIDPNNADPLAPLQDAMIVGALPFTMVMVLMAIALIKALVNDGRRVKAGMTIGETDPQPAE</sequence>
<dbReference type="Pfam" id="PF02028">
    <property type="entry name" value="BCCT"/>
    <property type="match status" value="2"/>
</dbReference>
<feature type="transmembrane region" description="Helical" evidence="8">
    <location>
        <begin position="494"/>
        <end position="519"/>
    </location>
</feature>
<feature type="transmembrane region" description="Helical" evidence="8">
    <location>
        <begin position="202"/>
        <end position="229"/>
    </location>
</feature>
<evidence type="ECO:0000313" key="9">
    <source>
        <dbReference type="EMBL" id="MCV3272003.1"/>
    </source>
</evidence>
<dbReference type="PANTHER" id="PTHR30047:SF7">
    <property type="entry name" value="HIGH-AFFINITY CHOLINE TRANSPORT PROTEIN"/>
    <property type="match status" value="1"/>
</dbReference>
<evidence type="ECO:0000256" key="3">
    <source>
        <dbReference type="ARBA" id="ARBA00022448"/>
    </source>
</evidence>
<feature type="transmembrane region" description="Helical" evidence="8">
    <location>
        <begin position="27"/>
        <end position="47"/>
    </location>
</feature>
<feature type="transmembrane region" description="Helical" evidence="8">
    <location>
        <begin position="293"/>
        <end position="313"/>
    </location>
</feature>
<evidence type="ECO:0000256" key="5">
    <source>
        <dbReference type="ARBA" id="ARBA00022692"/>
    </source>
</evidence>
<feature type="transmembrane region" description="Helical" evidence="8">
    <location>
        <begin position="438"/>
        <end position="456"/>
    </location>
</feature>
<dbReference type="RefSeq" id="WP_263844328.1">
    <property type="nucleotide sequence ID" value="NZ_JALIEB010000006.1"/>
</dbReference>
<feature type="transmembrane region" description="Helical" evidence="8">
    <location>
        <begin position="539"/>
        <end position="558"/>
    </location>
</feature>
<feature type="transmembrane region" description="Helical" evidence="8">
    <location>
        <begin position="67"/>
        <end position="85"/>
    </location>
</feature>
<keyword evidence="7 8" id="KW-0472">Membrane</keyword>
<comment type="caution">
    <text evidence="9">The sequence shown here is derived from an EMBL/GenBank/DDBJ whole genome shotgun (WGS) entry which is preliminary data.</text>
</comment>
<keyword evidence="3" id="KW-0813">Transport</keyword>
<feature type="transmembrane region" description="Helical" evidence="8">
    <location>
        <begin position="409"/>
        <end position="426"/>
    </location>
</feature>
<name>A0ABT3BFR4_9RHOB</name>
<organism evidence="9 10">
    <name type="scientific">Roseobacter sinensis</name>
    <dbReference type="NCBI Taxonomy" id="2931391"/>
    <lineage>
        <taxon>Bacteria</taxon>
        <taxon>Pseudomonadati</taxon>
        <taxon>Pseudomonadota</taxon>
        <taxon>Alphaproteobacteria</taxon>
        <taxon>Rhodobacterales</taxon>
        <taxon>Roseobacteraceae</taxon>
        <taxon>Roseobacter</taxon>
    </lineage>
</organism>
<evidence type="ECO:0000256" key="6">
    <source>
        <dbReference type="ARBA" id="ARBA00022989"/>
    </source>
</evidence>
<feature type="transmembrane region" description="Helical" evidence="8">
    <location>
        <begin position="573"/>
        <end position="596"/>
    </location>
</feature>
<feature type="transmembrane region" description="Helical" evidence="8">
    <location>
        <begin position="106"/>
        <end position="125"/>
    </location>
</feature>
<reference evidence="9 10" key="1">
    <citation type="submission" date="2022-04" db="EMBL/GenBank/DDBJ databases">
        <title>Roseobacter sp. WL0113 is a bacterium isolated from neritic sediment.</title>
        <authorList>
            <person name="Wang L."/>
            <person name="He W."/>
            <person name="Zhang D.-F."/>
        </authorList>
    </citation>
    <scope>NUCLEOTIDE SEQUENCE [LARGE SCALE GENOMIC DNA]</scope>
    <source>
        <strain evidence="9 10">WL0113</strain>
    </source>
</reference>
<gene>
    <name evidence="9" type="ORF">MUB52_11250</name>
</gene>
<proteinExistence type="inferred from homology"/>
<evidence type="ECO:0000256" key="7">
    <source>
        <dbReference type="ARBA" id="ARBA00023136"/>
    </source>
</evidence>
<dbReference type="Proteomes" id="UP001208690">
    <property type="component" value="Unassembled WGS sequence"/>
</dbReference>
<evidence type="ECO:0000256" key="4">
    <source>
        <dbReference type="ARBA" id="ARBA00022475"/>
    </source>
</evidence>
<dbReference type="PANTHER" id="PTHR30047">
    <property type="entry name" value="HIGH-AFFINITY CHOLINE TRANSPORT PROTEIN-RELATED"/>
    <property type="match status" value="1"/>
</dbReference>
<feature type="transmembrane region" description="Helical" evidence="8">
    <location>
        <begin position="260"/>
        <end position="281"/>
    </location>
</feature>
<keyword evidence="4" id="KW-1003">Cell membrane</keyword>
<evidence type="ECO:0000256" key="2">
    <source>
        <dbReference type="ARBA" id="ARBA00005658"/>
    </source>
</evidence>
<evidence type="ECO:0000256" key="1">
    <source>
        <dbReference type="ARBA" id="ARBA00004651"/>
    </source>
</evidence>
<comment type="subcellular location">
    <subcellularLocation>
        <location evidence="1">Cell membrane</location>
        <topology evidence="1">Multi-pass membrane protein</topology>
    </subcellularLocation>
</comment>
<protein>
    <submittedName>
        <fullName evidence="9">BCCT family transporter</fullName>
    </submittedName>
</protein>
<keyword evidence="6 8" id="KW-1133">Transmembrane helix</keyword>
<dbReference type="InterPro" id="IPR000060">
    <property type="entry name" value="BCCT_transptr"/>
</dbReference>